<dbReference type="Pfam" id="PF06541">
    <property type="entry name" value="ABC_trans_CmpB"/>
    <property type="match status" value="1"/>
</dbReference>
<dbReference type="Proteomes" id="UP000530850">
    <property type="component" value="Unassembled WGS sequence"/>
</dbReference>
<evidence type="ECO:0000313" key="4">
    <source>
        <dbReference type="Proteomes" id="UP000530850"/>
    </source>
</evidence>
<feature type="transmembrane region" description="Helical" evidence="2">
    <location>
        <begin position="485"/>
        <end position="507"/>
    </location>
</feature>
<evidence type="ECO:0000256" key="1">
    <source>
        <dbReference type="SAM" id="MobiDB-lite"/>
    </source>
</evidence>
<evidence type="ECO:0000313" key="3">
    <source>
        <dbReference type="EMBL" id="MBB3171873.1"/>
    </source>
</evidence>
<protein>
    <submittedName>
        <fullName evidence="3">Putative membrane protein</fullName>
    </submittedName>
</protein>
<evidence type="ECO:0000256" key="2">
    <source>
        <dbReference type="SAM" id="Phobius"/>
    </source>
</evidence>
<feature type="transmembrane region" description="Helical" evidence="2">
    <location>
        <begin position="288"/>
        <end position="310"/>
    </location>
</feature>
<proteinExistence type="predicted"/>
<organism evidence="3 4">
    <name type="scientific">Parvibacter caecicola</name>
    <dbReference type="NCBI Taxonomy" id="747645"/>
    <lineage>
        <taxon>Bacteria</taxon>
        <taxon>Bacillati</taxon>
        <taxon>Actinomycetota</taxon>
        <taxon>Coriobacteriia</taxon>
        <taxon>Coriobacteriales</taxon>
        <taxon>Coriobacteriaceae</taxon>
        <taxon>Parvibacter</taxon>
    </lineage>
</organism>
<feature type="region of interest" description="Disordered" evidence="1">
    <location>
        <begin position="1"/>
        <end position="25"/>
    </location>
</feature>
<feature type="transmembrane region" description="Helical" evidence="2">
    <location>
        <begin position="379"/>
        <end position="405"/>
    </location>
</feature>
<sequence length="589" mass="64746">MSKKKETTPTDTPKNGAAPKAVGKAANEAIAYAEQAGVAKAKGEAPEPGKAGEAAPSVVVVPQAEGRPAAKGEARPGEAIAHAAQAAGEDIAQVGADIRRQWETGVAASGQELDVDRRQWDEMVQRQKSALHEAAEVASHPTEWPQDIQAQAAKAAARVKQDAEAMAHDVSHPKEDLQRVAQRLQKDGESLKRDVDAFSQTLHSPVDKQKLPLWMKVFGILCIIAAAVSGAAVAESIVATVHYYTTGGLDAYGLSSIVVIIIQMVVRVLLVVTFLLFGIRLLRNRRRLAAITTNILFVLLLAGVLCTIMLSGMNWILLGYLGLLVLMVALQTYLDPSLSQERRLHRHLRDQENRQAAEAGTLGLDASGKGYITLNFYNLFWIFVVCSILGLIIETIFHFIVFGGYQDRAGLLFGPFSPIYGCGGVLMTVFLNRFHKSNLIVIFFVSAIIGGAFEYFTSWFMQYAFGAVAWDYTGMWLSIGGRTCGLFMAMWGLLGVVWIKLLLPVMLRLINLIPWNWRYGVTAACAALMLVDCVMTLQALDCWYERLSGDQVTTPIQQFYAKDFDDDYMENRFQSMTIHPDDAVRQGRS</sequence>
<feature type="transmembrane region" description="Helical" evidence="2">
    <location>
        <begin position="316"/>
        <end position="334"/>
    </location>
</feature>
<dbReference type="RefSeq" id="WP_214647082.1">
    <property type="nucleotide sequence ID" value="NZ_JACHYA010000006.1"/>
</dbReference>
<accession>A0A7W5GR34</accession>
<feature type="transmembrane region" description="Helical" evidence="2">
    <location>
        <begin position="217"/>
        <end position="245"/>
    </location>
</feature>
<dbReference type="AlphaFoldDB" id="A0A7W5GR34"/>
<name>A0A7W5GR34_9ACTN</name>
<feature type="transmembrane region" description="Helical" evidence="2">
    <location>
        <begin position="411"/>
        <end position="432"/>
    </location>
</feature>
<keyword evidence="2" id="KW-1133">Transmembrane helix</keyword>
<dbReference type="GeneID" id="93357626"/>
<keyword evidence="2" id="KW-0812">Transmembrane</keyword>
<feature type="region of interest" description="Disordered" evidence="1">
    <location>
        <begin position="37"/>
        <end position="84"/>
    </location>
</feature>
<feature type="transmembrane region" description="Helical" evidence="2">
    <location>
        <begin position="439"/>
        <end position="465"/>
    </location>
</feature>
<dbReference type="InterPro" id="IPR010540">
    <property type="entry name" value="CmpB_TMEM229"/>
</dbReference>
<reference evidence="3 4" key="1">
    <citation type="submission" date="2020-08" db="EMBL/GenBank/DDBJ databases">
        <title>Sequencing the genomes of 1000 actinobacteria strains.</title>
        <authorList>
            <person name="Klenk H.-P."/>
        </authorList>
    </citation>
    <scope>NUCLEOTIDE SEQUENCE [LARGE SCALE GENOMIC DNA]</scope>
    <source>
        <strain evidence="3 4">DSM 22242</strain>
    </source>
</reference>
<comment type="caution">
    <text evidence="3">The sequence shown here is derived from an EMBL/GenBank/DDBJ whole genome shotgun (WGS) entry which is preliminary data.</text>
</comment>
<dbReference type="EMBL" id="JACHYA010000006">
    <property type="protein sequence ID" value="MBB3171873.1"/>
    <property type="molecule type" value="Genomic_DNA"/>
</dbReference>
<feature type="transmembrane region" description="Helical" evidence="2">
    <location>
        <begin position="251"/>
        <end position="276"/>
    </location>
</feature>
<keyword evidence="2" id="KW-0472">Membrane</keyword>
<gene>
    <name evidence="3" type="ORF">FHR31_001704</name>
</gene>